<evidence type="ECO:0000313" key="1">
    <source>
        <dbReference type="EMBL" id="PXF62078.1"/>
    </source>
</evidence>
<gene>
    <name evidence="1" type="ORF">C4B59_00215</name>
</gene>
<accession>A0AC61L774</accession>
<dbReference type="Proteomes" id="UP000248329">
    <property type="component" value="Unassembled WGS sequence"/>
</dbReference>
<protein>
    <submittedName>
        <fullName evidence="1">SulP family inorganic anion transporter</fullName>
    </submittedName>
</protein>
<organism evidence="1 2">
    <name type="scientific">Candidatus Methanogaster sp</name>
    <dbReference type="NCBI Taxonomy" id="3386292"/>
    <lineage>
        <taxon>Archaea</taxon>
        <taxon>Methanobacteriati</taxon>
        <taxon>Methanobacteriota</taxon>
        <taxon>Stenosarchaea group</taxon>
        <taxon>Methanomicrobia</taxon>
        <taxon>Methanosarcinales</taxon>
        <taxon>ANME-2 cluster</taxon>
        <taxon>Candidatus Methanogasteraceae</taxon>
        <taxon>Candidatus Methanogaster</taxon>
    </lineage>
</organism>
<evidence type="ECO:0000313" key="2">
    <source>
        <dbReference type="Proteomes" id="UP000248329"/>
    </source>
</evidence>
<name>A0AC61L774_9EURY</name>
<proteinExistence type="predicted"/>
<sequence length="379" mass="40127">IAQGLPDTNLTTLSLGVGSLVLIVAIGRYVSKLPAALTAIIISIVAVSVLELTTKGVDVVGTLSTGLPPMNLPDTSLIEYIAVIPGALAIILLGYIETVGAAAGAASKEGGRIDPDQELVALGTANLGAGGKTQISHVVSGILAVLTLLILMPLFTNLPEATLAAIVIVAMVGLDQTAKLKKAIKSSRTEFVLGMVCFIGVLTLGVLQGVGIGVVLSLLVLIKKACRPGTAVLGRVPGERKYYRDIRRRPDAETIPGLLIFRFDARLIFFNCNFFASEVKRNIAKAMEPVKTVLIDAEAMNDIDITGADCLITLNAELNRKNIVMFLTHVRDPLRDKMHRMGVVDAIGSDHIYETTRDGVDAFVASREPLPAVGDDMTL</sequence>
<reference evidence="1" key="1">
    <citation type="submission" date="2018-01" db="EMBL/GenBank/DDBJ databases">
        <authorList>
            <person name="Krukenberg V."/>
        </authorList>
    </citation>
    <scope>NUCLEOTIDE SEQUENCE</scope>
    <source>
        <strain evidence="1">E20ANME2</strain>
    </source>
</reference>
<comment type="caution">
    <text evidence="1">The sequence shown here is derived from an EMBL/GenBank/DDBJ whole genome shotgun (WGS) entry which is preliminary data.</text>
</comment>
<dbReference type="EMBL" id="PQXF01000001">
    <property type="protein sequence ID" value="PXF62078.1"/>
    <property type="molecule type" value="Genomic_DNA"/>
</dbReference>
<feature type="non-terminal residue" evidence="1">
    <location>
        <position position="1"/>
    </location>
</feature>